<name>A0A2P2QW96_RHIMU</name>
<protein>
    <submittedName>
        <fullName evidence="1">Uncharacterized protein</fullName>
    </submittedName>
</protein>
<evidence type="ECO:0000313" key="1">
    <source>
        <dbReference type="EMBL" id="MBX71154.1"/>
    </source>
</evidence>
<dbReference type="EMBL" id="GGEC01090670">
    <property type="protein sequence ID" value="MBX71154.1"/>
    <property type="molecule type" value="Transcribed_RNA"/>
</dbReference>
<proteinExistence type="predicted"/>
<reference evidence="1" key="1">
    <citation type="submission" date="2018-02" db="EMBL/GenBank/DDBJ databases">
        <title>Rhizophora mucronata_Transcriptome.</title>
        <authorList>
            <person name="Meera S.P."/>
            <person name="Sreeshan A."/>
            <person name="Augustine A."/>
        </authorList>
    </citation>
    <scope>NUCLEOTIDE SEQUENCE</scope>
    <source>
        <tissue evidence="1">Leaf</tissue>
    </source>
</reference>
<sequence>MMEITEVLKFIKNSD</sequence>
<organism evidence="1">
    <name type="scientific">Rhizophora mucronata</name>
    <name type="common">Asiatic mangrove</name>
    <dbReference type="NCBI Taxonomy" id="61149"/>
    <lineage>
        <taxon>Eukaryota</taxon>
        <taxon>Viridiplantae</taxon>
        <taxon>Streptophyta</taxon>
        <taxon>Embryophyta</taxon>
        <taxon>Tracheophyta</taxon>
        <taxon>Spermatophyta</taxon>
        <taxon>Magnoliopsida</taxon>
        <taxon>eudicotyledons</taxon>
        <taxon>Gunneridae</taxon>
        <taxon>Pentapetalae</taxon>
        <taxon>rosids</taxon>
        <taxon>fabids</taxon>
        <taxon>Malpighiales</taxon>
        <taxon>Rhizophoraceae</taxon>
        <taxon>Rhizophora</taxon>
    </lineage>
</organism>
<accession>A0A2P2QW96</accession>